<dbReference type="RefSeq" id="WP_283731547.1">
    <property type="nucleotide sequence ID" value="NZ_CP125968.1"/>
</dbReference>
<evidence type="ECO:0000313" key="2">
    <source>
        <dbReference type="EMBL" id="MDW0115950.1"/>
    </source>
</evidence>
<evidence type="ECO:0000313" key="3">
    <source>
        <dbReference type="Proteomes" id="UP001271648"/>
    </source>
</evidence>
<accession>A0AAW9A6N4</accession>
<reference evidence="2 3" key="1">
    <citation type="submission" date="2023-06" db="EMBL/GenBank/DDBJ databases">
        <title>Sporosarcina sp. nov., isolated from Korean traditional fermented seafood 'Jeotgal'.</title>
        <authorList>
            <person name="Yang A.I."/>
            <person name="Shin N.-R."/>
        </authorList>
    </citation>
    <scope>NUCLEOTIDE SEQUENCE [LARGE SCALE GENOMIC DNA]</scope>
    <source>
        <strain evidence="2 3">KCTC43456</strain>
    </source>
</reference>
<dbReference type="InterPro" id="IPR005151">
    <property type="entry name" value="Tail-specific_protease"/>
</dbReference>
<dbReference type="Gene3D" id="3.30.750.44">
    <property type="match status" value="1"/>
</dbReference>
<dbReference type="AlphaFoldDB" id="A0AAW9A6N4"/>
<organism evidence="2 3">
    <name type="scientific">Sporosarcina thermotolerans</name>
    <dbReference type="NCBI Taxonomy" id="633404"/>
    <lineage>
        <taxon>Bacteria</taxon>
        <taxon>Bacillati</taxon>
        <taxon>Bacillota</taxon>
        <taxon>Bacilli</taxon>
        <taxon>Bacillales</taxon>
        <taxon>Caryophanaceae</taxon>
        <taxon>Sporosarcina</taxon>
    </lineage>
</organism>
<protein>
    <submittedName>
        <fullName evidence="2">S41 family peptidase</fullName>
    </submittedName>
</protein>
<sequence>MNETPTKIQYVLTDDLQQEVITRMLVLIKESYIFPEVAEKVENIILSKLNNGDYIEIIDPTQFCQIITKDLQSISKDKHLGLKFLEMPKAQTESDKEKEAEKRNRLLALHNYGFDKVERLPGNIGYHKTVKFFETEIEGDVAVASLNFLTNTSAIIFDLRENTGGDAGMVALICSYLFKGRVHLNDFHWRKGNRIEQIWTNSHIEGKTLHDKDVFVLTSERTFSGAEDFAYNLKALKRATIVGERTSGGAHPGGFQRINDHFTVNIPIGRAVNPITNDNWEGIGVAPHIEVSEEHALYVSQYLILKKLIKKSPDAEIMGQRWKKTADELEHMLVNRGIQVNAILKQIDIE</sequence>
<proteinExistence type="predicted"/>
<dbReference type="Pfam" id="PF11918">
    <property type="entry name" value="Peptidase_S41_N"/>
    <property type="match status" value="1"/>
</dbReference>
<dbReference type="PANTHER" id="PTHR11261:SF3">
    <property type="entry name" value="RETINOL-BINDING PROTEIN 3"/>
    <property type="match status" value="1"/>
</dbReference>
<dbReference type="SUPFAM" id="SSF52096">
    <property type="entry name" value="ClpP/crotonase"/>
    <property type="match status" value="1"/>
</dbReference>
<comment type="caution">
    <text evidence="2">The sequence shown here is derived from an EMBL/GenBank/DDBJ whole genome shotgun (WGS) entry which is preliminary data.</text>
</comment>
<dbReference type="PANTHER" id="PTHR11261">
    <property type="entry name" value="INTERPHOTORECEPTOR RETINOID-BINDING PROTEIN"/>
    <property type="match status" value="1"/>
</dbReference>
<gene>
    <name evidence="2" type="ORF">QTL97_03210</name>
</gene>
<dbReference type="InterPro" id="IPR029045">
    <property type="entry name" value="ClpP/crotonase-like_dom_sf"/>
</dbReference>
<dbReference type="Pfam" id="PF03572">
    <property type="entry name" value="Peptidase_S41"/>
    <property type="match status" value="1"/>
</dbReference>
<feature type="domain" description="Tail specific protease" evidence="1">
    <location>
        <begin position="102"/>
        <end position="292"/>
    </location>
</feature>
<dbReference type="CDD" id="cd07563">
    <property type="entry name" value="Peptidase_S41_IRBP"/>
    <property type="match status" value="1"/>
</dbReference>
<dbReference type="Gene3D" id="3.90.226.10">
    <property type="entry name" value="2-enoyl-CoA Hydratase, Chain A, domain 1"/>
    <property type="match status" value="1"/>
</dbReference>
<name>A0AAW9A6N4_9BACL</name>
<dbReference type="EMBL" id="JAUBDJ010000001">
    <property type="protein sequence ID" value="MDW0115950.1"/>
    <property type="molecule type" value="Genomic_DNA"/>
</dbReference>
<keyword evidence="3" id="KW-1185">Reference proteome</keyword>
<evidence type="ECO:0000259" key="1">
    <source>
        <dbReference type="SMART" id="SM00245"/>
    </source>
</evidence>
<dbReference type="Proteomes" id="UP001271648">
    <property type="component" value="Unassembled WGS sequence"/>
</dbReference>
<dbReference type="SMART" id="SM00245">
    <property type="entry name" value="TSPc"/>
    <property type="match status" value="1"/>
</dbReference>
<dbReference type="GO" id="GO:0008236">
    <property type="term" value="F:serine-type peptidase activity"/>
    <property type="evidence" value="ECO:0007669"/>
    <property type="project" value="InterPro"/>
</dbReference>
<dbReference type="GO" id="GO:0006508">
    <property type="term" value="P:proteolysis"/>
    <property type="evidence" value="ECO:0007669"/>
    <property type="project" value="InterPro"/>
</dbReference>